<dbReference type="AlphaFoldDB" id="A0A8X6GSB1"/>
<organism evidence="2 3">
    <name type="scientific">Trichonephila clavata</name>
    <name type="common">Joro spider</name>
    <name type="synonym">Nephila clavata</name>
    <dbReference type="NCBI Taxonomy" id="2740835"/>
    <lineage>
        <taxon>Eukaryota</taxon>
        <taxon>Metazoa</taxon>
        <taxon>Ecdysozoa</taxon>
        <taxon>Arthropoda</taxon>
        <taxon>Chelicerata</taxon>
        <taxon>Arachnida</taxon>
        <taxon>Araneae</taxon>
        <taxon>Araneomorphae</taxon>
        <taxon>Entelegynae</taxon>
        <taxon>Araneoidea</taxon>
        <taxon>Nephilidae</taxon>
        <taxon>Trichonephila</taxon>
    </lineage>
</organism>
<sequence length="178" mass="19639">MIKRQKRKGTTPNVDSQITNPAKKTKQESKIANDKISNDSVISTSNAFAGLGIDEVDSADNDISIEDTLPTPKVKSVMLRFKTDHNLVLKAINEKFPDSTNKLVGEYIKIIAPTDYDHRIIAGYLKQNKQEFFVVPHPSNRPLKVVIKGLPASTSIDDIKTDLAEQGVPVSKVAQLTQ</sequence>
<dbReference type="Proteomes" id="UP000887116">
    <property type="component" value="Unassembled WGS sequence"/>
</dbReference>
<feature type="non-terminal residue" evidence="2">
    <location>
        <position position="178"/>
    </location>
</feature>
<feature type="compositionally biased region" description="Polar residues" evidence="1">
    <location>
        <begin position="10"/>
        <end position="22"/>
    </location>
</feature>
<accession>A0A8X6GSB1</accession>
<reference evidence="2" key="1">
    <citation type="submission" date="2020-07" db="EMBL/GenBank/DDBJ databases">
        <title>Multicomponent nature underlies the extraordinary mechanical properties of spider dragline silk.</title>
        <authorList>
            <person name="Kono N."/>
            <person name="Nakamura H."/>
            <person name="Mori M."/>
            <person name="Yoshida Y."/>
            <person name="Ohtoshi R."/>
            <person name="Malay A.D."/>
            <person name="Moran D.A.P."/>
            <person name="Tomita M."/>
            <person name="Numata K."/>
            <person name="Arakawa K."/>
        </authorList>
    </citation>
    <scope>NUCLEOTIDE SEQUENCE</scope>
</reference>
<name>A0A8X6GSB1_TRICU</name>
<keyword evidence="3" id="KW-1185">Reference proteome</keyword>
<dbReference type="EMBL" id="BMAO01026500">
    <property type="protein sequence ID" value="GFR10168.1"/>
    <property type="molecule type" value="Genomic_DNA"/>
</dbReference>
<evidence type="ECO:0000256" key="1">
    <source>
        <dbReference type="SAM" id="MobiDB-lite"/>
    </source>
</evidence>
<proteinExistence type="predicted"/>
<evidence type="ECO:0000313" key="2">
    <source>
        <dbReference type="EMBL" id="GFR10168.1"/>
    </source>
</evidence>
<feature type="region of interest" description="Disordered" evidence="1">
    <location>
        <begin position="1"/>
        <end position="32"/>
    </location>
</feature>
<comment type="caution">
    <text evidence="2">The sequence shown here is derived from an EMBL/GenBank/DDBJ whole genome shotgun (WGS) entry which is preliminary data.</text>
</comment>
<gene>
    <name evidence="2" type="ORF">TNCT_107831</name>
</gene>
<evidence type="ECO:0000313" key="3">
    <source>
        <dbReference type="Proteomes" id="UP000887116"/>
    </source>
</evidence>
<dbReference type="OrthoDB" id="7477923at2759"/>
<protein>
    <submittedName>
        <fullName evidence="2">Uncharacterized protein</fullName>
    </submittedName>
</protein>